<keyword evidence="3" id="KW-1185">Reference proteome</keyword>
<evidence type="ECO:0000313" key="2">
    <source>
        <dbReference type="EMBL" id="EKM76249.1"/>
    </source>
</evidence>
<protein>
    <submittedName>
        <fullName evidence="2">Uncharacterized protein</fullName>
    </submittedName>
</protein>
<feature type="compositionally biased region" description="Low complexity" evidence="1">
    <location>
        <begin position="328"/>
        <end position="346"/>
    </location>
</feature>
<dbReference type="GeneID" id="18827467"/>
<evidence type="ECO:0000256" key="1">
    <source>
        <dbReference type="SAM" id="MobiDB-lite"/>
    </source>
</evidence>
<evidence type="ECO:0000313" key="3">
    <source>
        <dbReference type="Proteomes" id="UP000008493"/>
    </source>
</evidence>
<dbReference type="InParanoid" id="K5VP58"/>
<sequence>MNHHHDNKKRKRVLLNEAEGFLPSKKSSPPQRNHVPIFQSSFVQTSASLKKPMGVPSRGQELVVMDQPPPILERKKPVSVSMSRRPAPPLVLKPTDPPSKVVKVLPPAFPLIPATTSTPMKPLHTPELPVISNGDGRDMKPLSTIPFSDISANDDSILELSSILLQFQNPLCEQNQEDGLVSPQKNKHLRGGLAERASRMYKKSHTSLYLWRTAIESKPTALDSESSASDITFRVCKIIHTITTGSSYHKPSLSITLCRIHCLPSIRPFTSKKHLVYVVTKFSSDYSSFKDLKEGCFLHIWRPWHEIPLLVYDSSGGSSLLDPDDDSPPNASLPLPSSNDSSFSISPDDKIHSTVLLCSRFSIS</sequence>
<accession>K5VP58</accession>
<dbReference type="AlphaFoldDB" id="K5VP58"/>
<dbReference type="OrthoDB" id="3215163at2759"/>
<gene>
    <name evidence="2" type="ORF">AGABI1DRAFT_131565</name>
</gene>
<dbReference type="EMBL" id="JH971404">
    <property type="protein sequence ID" value="EKM76249.1"/>
    <property type="molecule type" value="Genomic_DNA"/>
</dbReference>
<dbReference type="eggNOG" id="ENOG502SXM1">
    <property type="taxonomic scope" value="Eukaryota"/>
</dbReference>
<feature type="compositionally biased region" description="Basic residues" evidence="1">
    <location>
        <begin position="1"/>
        <end position="13"/>
    </location>
</feature>
<name>K5VP58_AGABU</name>
<reference evidence="3" key="1">
    <citation type="journal article" date="2012" name="Proc. Natl. Acad. Sci. U.S.A.">
        <title>Genome sequence of the button mushroom Agaricus bisporus reveals mechanisms governing adaptation to a humic-rich ecological niche.</title>
        <authorList>
            <person name="Morin E."/>
            <person name="Kohler A."/>
            <person name="Baker A.R."/>
            <person name="Foulongne-Oriol M."/>
            <person name="Lombard V."/>
            <person name="Nagy L.G."/>
            <person name="Ohm R.A."/>
            <person name="Patyshakuliyeva A."/>
            <person name="Brun A."/>
            <person name="Aerts A.L."/>
            <person name="Bailey A.M."/>
            <person name="Billette C."/>
            <person name="Coutinho P.M."/>
            <person name="Deakin G."/>
            <person name="Doddapaneni H."/>
            <person name="Floudas D."/>
            <person name="Grimwood J."/>
            <person name="Hilden K."/>
            <person name="Kuees U."/>
            <person name="LaButti K.M."/>
            <person name="Lapidus A."/>
            <person name="Lindquist E.A."/>
            <person name="Lucas S.M."/>
            <person name="Murat C."/>
            <person name="Riley R.W."/>
            <person name="Salamov A.A."/>
            <person name="Schmutz J."/>
            <person name="Subramanian V."/>
            <person name="Woesten H.A.B."/>
            <person name="Xu J."/>
            <person name="Eastwood D.C."/>
            <person name="Foster G.D."/>
            <person name="Sonnenberg A.S."/>
            <person name="Cullen D."/>
            <person name="de Vries R.P."/>
            <person name="Lundell T."/>
            <person name="Hibbett D.S."/>
            <person name="Henrissat B."/>
            <person name="Burton K.S."/>
            <person name="Kerrigan R.W."/>
            <person name="Challen M.P."/>
            <person name="Grigoriev I.V."/>
            <person name="Martin F."/>
        </authorList>
    </citation>
    <scope>NUCLEOTIDE SEQUENCE [LARGE SCALE GENOMIC DNA]</scope>
    <source>
        <strain evidence="3">JB137-S8 / ATCC MYA-4627 / FGSC 10392</strain>
    </source>
</reference>
<dbReference type="OMA" id="LHIWRPW"/>
<organism evidence="2 3">
    <name type="scientific">Agaricus bisporus var. burnettii (strain JB137-S8 / ATCC MYA-4627 / FGSC 10392)</name>
    <name type="common">White button mushroom</name>
    <dbReference type="NCBI Taxonomy" id="597362"/>
    <lineage>
        <taxon>Eukaryota</taxon>
        <taxon>Fungi</taxon>
        <taxon>Dikarya</taxon>
        <taxon>Basidiomycota</taxon>
        <taxon>Agaricomycotina</taxon>
        <taxon>Agaricomycetes</taxon>
        <taxon>Agaricomycetidae</taxon>
        <taxon>Agaricales</taxon>
        <taxon>Agaricineae</taxon>
        <taxon>Agaricaceae</taxon>
        <taxon>Agaricus</taxon>
    </lineage>
</organism>
<proteinExistence type="predicted"/>
<dbReference type="RefSeq" id="XP_007333200.1">
    <property type="nucleotide sequence ID" value="XM_007333138.1"/>
</dbReference>
<dbReference type="KEGG" id="abp:AGABI1DRAFT131565"/>
<feature type="region of interest" description="Disordered" evidence="1">
    <location>
        <begin position="1"/>
        <end position="34"/>
    </location>
</feature>
<feature type="region of interest" description="Disordered" evidence="1">
    <location>
        <begin position="320"/>
        <end position="346"/>
    </location>
</feature>
<dbReference type="HOGENOM" id="CLU_767192_0_0_1"/>
<dbReference type="Proteomes" id="UP000008493">
    <property type="component" value="Unassembled WGS sequence"/>
</dbReference>